<evidence type="ECO:0000313" key="2">
    <source>
        <dbReference type="EMBL" id="CAG8468169.1"/>
    </source>
</evidence>
<proteinExistence type="predicted"/>
<feature type="transmembrane region" description="Helical" evidence="1">
    <location>
        <begin position="57"/>
        <end position="78"/>
    </location>
</feature>
<sequence>MVPLTDFTTNKRMLTDVRERKLVKFLRFIILGYPYYNKLSHSSASTGDIFDNPFSNIIGAIIAVYYWFSISFDAWPLISVIDNFISVTILHNIIISFMSDAFEDAVANSKSVYIVLN</sequence>
<keyword evidence="1" id="KW-0812">Transmembrane</keyword>
<keyword evidence="3" id="KW-1185">Reference proteome</keyword>
<dbReference type="EMBL" id="CAJVQB010000113">
    <property type="protein sequence ID" value="CAG8468169.1"/>
    <property type="molecule type" value="Genomic_DNA"/>
</dbReference>
<protein>
    <submittedName>
        <fullName evidence="2">30136_t:CDS:1</fullName>
    </submittedName>
</protein>
<keyword evidence="1" id="KW-0472">Membrane</keyword>
<name>A0ABM8VX32_GIGMA</name>
<evidence type="ECO:0000256" key="1">
    <source>
        <dbReference type="SAM" id="Phobius"/>
    </source>
</evidence>
<gene>
    <name evidence="2" type="ORF">GMARGA_LOCUS644</name>
</gene>
<keyword evidence="1" id="KW-1133">Transmembrane helix</keyword>
<accession>A0ABM8VX32</accession>
<comment type="caution">
    <text evidence="2">The sequence shown here is derived from an EMBL/GenBank/DDBJ whole genome shotgun (WGS) entry which is preliminary data.</text>
</comment>
<organism evidence="2 3">
    <name type="scientific">Gigaspora margarita</name>
    <dbReference type="NCBI Taxonomy" id="4874"/>
    <lineage>
        <taxon>Eukaryota</taxon>
        <taxon>Fungi</taxon>
        <taxon>Fungi incertae sedis</taxon>
        <taxon>Mucoromycota</taxon>
        <taxon>Glomeromycotina</taxon>
        <taxon>Glomeromycetes</taxon>
        <taxon>Diversisporales</taxon>
        <taxon>Gigasporaceae</taxon>
        <taxon>Gigaspora</taxon>
    </lineage>
</organism>
<reference evidence="2 3" key="1">
    <citation type="submission" date="2021-06" db="EMBL/GenBank/DDBJ databases">
        <authorList>
            <person name="Kallberg Y."/>
            <person name="Tangrot J."/>
            <person name="Rosling A."/>
        </authorList>
    </citation>
    <scope>NUCLEOTIDE SEQUENCE [LARGE SCALE GENOMIC DNA]</scope>
    <source>
        <strain evidence="2 3">120-4 pot B 10/14</strain>
    </source>
</reference>
<dbReference type="Proteomes" id="UP000789901">
    <property type="component" value="Unassembled WGS sequence"/>
</dbReference>
<evidence type="ECO:0000313" key="3">
    <source>
        <dbReference type="Proteomes" id="UP000789901"/>
    </source>
</evidence>